<accession>A0ABQ2TP14</accession>
<sequence>MWYRFDLSPVWVPGNPTRPDRLIWDTHSDTAHDHVVELLTRSAARIPGAVHRPSTPCSGTIQLGSGSAQLISNG</sequence>
<dbReference type="EMBL" id="BMTX01000035">
    <property type="protein sequence ID" value="GGS75710.1"/>
    <property type="molecule type" value="Genomic_DNA"/>
</dbReference>
<gene>
    <name evidence="2" type="ORF">GCM10010285_62760</name>
</gene>
<evidence type="ECO:0000313" key="2">
    <source>
        <dbReference type="EMBL" id="GGS75710.1"/>
    </source>
</evidence>
<name>A0ABQ2TP14_STREZ</name>
<comment type="caution">
    <text evidence="2">The sequence shown here is derived from an EMBL/GenBank/DDBJ whole genome shotgun (WGS) entry which is preliminary data.</text>
</comment>
<feature type="compositionally biased region" description="Polar residues" evidence="1">
    <location>
        <begin position="55"/>
        <end position="74"/>
    </location>
</feature>
<keyword evidence="3" id="KW-1185">Reference proteome</keyword>
<reference evidence="3" key="1">
    <citation type="journal article" date="2019" name="Int. J. Syst. Evol. Microbiol.">
        <title>The Global Catalogue of Microorganisms (GCM) 10K type strain sequencing project: providing services to taxonomists for standard genome sequencing and annotation.</title>
        <authorList>
            <consortium name="The Broad Institute Genomics Platform"/>
            <consortium name="The Broad Institute Genome Sequencing Center for Infectious Disease"/>
            <person name="Wu L."/>
            <person name="Ma J."/>
        </authorList>
    </citation>
    <scope>NUCLEOTIDE SEQUENCE [LARGE SCALE GENOMIC DNA]</scope>
    <source>
        <strain evidence="3">JCM 4416</strain>
    </source>
</reference>
<evidence type="ECO:0000313" key="3">
    <source>
        <dbReference type="Proteomes" id="UP000597853"/>
    </source>
</evidence>
<dbReference type="Proteomes" id="UP000597853">
    <property type="component" value="Unassembled WGS sequence"/>
</dbReference>
<protein>
    <submittedName>
        <fullName evidence="2">Uncharacterized protein</fullName>
    </submittedName>
</protein>
<proteinExistence type="predicted"/>
<evidence type="ECO:0000256" key="1">
    <source>
        <dbReference type="SAM" id="MobiDB-lite"/>
    </source>
</evidence>
<organism evidence="2 3">
    <name type="scientific">Streptomyces pseudogriseolus</name>
    <name type="common">Streptomyces gancidicus</name>
    <name type="synonym">Streptomyces rubiginosus</name>
    <dbReference type="NCBI Taxonomy" id="36817"/>
    <lineage>
        <taxon>Bacteria</taxon>
        <taxon>Bacillati</taxon>
        <taxon>Actinomycetota</taxon>
        <taxon>Actinomycetes</taxon>
        <taxon>Kitasatosporales</taxon>
        <taxon>Streptomycetaceae</taxon>
        <taxon>Streptomyces</taxon>
        <taxon>Streptomyces pseudogriseolus group</taxon>
    </lineage>
</organism>
<feature type="region of interest" description="Disordered" evidence="1">
    <location>
        <begin position="50"/>
        <end position="74"/>
    </location>
</feature>